<dbReference type="Proteomes" id="UP000460949">
    <property type="component" value="Unassembled WGS sequence"/>
</dbReference>
<proteinExistence type="predicted"/>
<evidence type="ECO:0000313" key="2">
    <source>
        <dbReference type="Proteomes" id="UP000460949"/>
    </source>
</evidence>
<protein>
    <submittedName>
        <fullName evidence="1">Uncharacterized protein</fullName>
    </submittedName>
</protein>
<organism evidence="1 2">
    <name type="scientific">Halobacillus litoralis</name>
    <dbReference type="NCBI Taxonomy" id="45668"/>
    <lineage>
        <taxon>Bacteria</taxon>
        <taxon>Bacillati</taxon>
        <taxon>Bacillota</taxon>
        <taxon>Bacilli</taxon>
        <taxon>Bacillales</taxon>
        <taxon>Bacillaceae</taxon>
        <taxon>Halobacillus</taxon>
    </lineage>
</organism>
<dbReference type="RefSeq" id="WP_160839351.1">
    <property type="nucleotide sequence ID" value="NZ_WMET01000005.1"/>
</dbReference>
<gene>
    <name evidence="1" type="ORF">GLW04_16740</name>
</gene>
<comment type="caution">
    <text evidence="1">The sequence shown here is derived from an EMBL/GenBank/DDBJ whole genome shotgun (WGS) entry which is preliminary data.</text>
</comment>
<name>A0A845DV57_9BACI</name>
<dbReference type="EMBL" id="WMET01000005">
    <property type="protein sequence ID" value="MYL21553.1"/>
    <property type="molecule type" value="Genomic_DNA"/>
</dbReference>
<dbReference type="AlphaFoldDB" id="A0A845DV57"/>
<sequence length="60" mass="7095">MSSLKEDFINQLKSSIMLQFSCGTRQPLDRMYQTLHSGLRDEEVRYLKEAYQQVLRELIG</sequence>
<evidence type="ECO:0000313" key="1">
    <source>
        <dbReference type="EMBL" id="MYL21553.1"/>
    </source>
</evidence>
<accession>A0A845DV57</accession>
<reference evidence="1 2" key="1">
    <citation type="submission" date="2019-11" db="EMBL/GenBank/DDBJ databases">
        <title>Genome sequences of 17 halophilic strains isolated from different environments.</title>
        <authorList>
            <person name="Furrow R.E."/>
        </authorList>
    </citation>
    <scope>NUCLEOTIDE SEQUENCE [LARGE SCALE GENOMIC DNA]</scope>
    <source>
        <strain evidence="1 2">22511_23_Filter</strain>
    </source>
</reference>